<dbReference type="InterPro" id="IPR013324">
    <property type="entry name" value="RNA_pol_sigma_r3/r4-like"/>
</dbReference>
<keyword evidence="1" id="KW-0472">Membrane</keyword>
<accession>A0ABR8SZ05</accession>
<dbReference type="Proteomes" id="UP000608071">
    <property type="component" value="Unassembled WGS sequence"/>
</dbReference>
<evidence type="ECO:0000313" key="4">
    <source>
        <dbReference type="Proteomes" id="UP000608071"/>
    </source>
</evidence>
<dbReference type="RefSeq" id="WP_191800040.1">
    <property type="nucleotide sequence ID" value="NZ_JACSQL010000004.1"/>
</dbReference>
<keyword evidence="1" id="KW-1133">Transmembrane helix</keyword>
<dbReference type="SUPFAM" id="SSF88659">
    <property type="entry name" value="Sigma3 and sigma4 domains of RNA polymerase sigma factors"/>
    <property type="match status" value="1"/>
</dbReference>
<evidence type="ECO:0000259" key="2">
    <source>
        <dbReference type="Pfam" id="PF08281"/>
    </source>
</evidence>
<dbReference type="Pfam" id="PF08281">
    <property type="entry name" value="Sigma70_r4_2"/>
    <property type="match status" value="1"/>
</dbReference>
<name>A0ABR8SZ05_9BACL</name>
<evidence type="ECO:0000256" key="1">
    <source>
        <dbReference type="SAM" id="Phobius"/>
    </source>
</evidence>
<proteinExistence type="predicted"/>
<keyword evidence="1" id="KW-0812">Transmembrane</keyword>
<feature type="domain" description="RNA polymerase sigma factor 70 region 4 type 2" evidence="2">
    <location>
        <begin position="134"/>
        <end position="184"/>
    </location>
</feature>
<organism evidence="3 4">
    <name type="scientific">Paenibacillus gallinarum</name>
    <dbReference type="NCBI Taxonomy" id="2762232"/>
    <lineage>
        <taxon>Bacteria</taxon>
        <taxon>Bacillati</taxon>
        <taxon>Bacillota</taxon>
        <taxon>Bacilli</taxon>
        <taxon>Bacillales</taxon>
        <taxon>Paenibacillaceae</taxon>
        <taxon>Paenibacillus</taxon>
    </lineage>
</organism>
<feature type="transmembrane region" description="Helical" evidence="1">
    <location>
        <begin position="246"/>
        <end position="265"/>
    </location>
</feature>
<gene>
    <name evidence="3" type="ORF">H9647_11675</name>
</gene>
<comment type="caution">
    <text evidence="3">The sequence shown here is derived from an EMBL/GenBank/DDBJ whole genome shotgun (WGS) entry which is preliminary data.</text>
</comment>
<keyword evidence="4" id="KW-1185">Reference proteome</keyword>
<dbReference type="EMBL" id="JACSQL010000004">
    <property type="protein sequence ID" value="MBD7968723.1"/>
    <property type="molecule type" value="Genomic_DNA"/>
</dbReference>
<dbReference type="InterPro" id="IPR036388">
    <property type="entry name" value="WH-like_DNA-bd_sf"/>
</dbReference>
<evidence type="ECO:0000313" key="3">
    <source>
        <dbReference type="EMBL" id="MBD7968723.1"/>
    </source>
</evidence>
<reference evidence="3 4" key="1">
    <citation type="submission" date="2020-08" db="EMBL/GenBank/DDBJ databases">
        <title>A Genomic Blueprint of the Chicken Gut Microbiome.</title>
        <authorList>
            <person name="Gilroy R."/>
            <person name="Ravi A."/>
            <person name="Getino M."/>
            <person name="Pursley I."/>
            <person name="Horton D.L."/>
            <person name="Alikhan N.-F."/>
            <person name="Baker D."/>
            <person name="Gharbi K."/>
            <person name="Hall N."/>
            <person name="Watson M."/>
            <person name="Adriaenssens E.M."/>
            <person name="Foster-Nyarko E."/>
            <person name="Jarju S."/>
            <person name="Secka A."/>
            <person name="Antonio M."/>
            <person name="Oren A."/>
            <person name="Chaudhuri R."/>
            <person name="La Ragione R.M."/>
            <person name="Hildebrand F."/>
            <person name="Pallen M.J."/>
        </authorList>
    </citation>
    <scope>NUCLEOTIDE SEQUENCE [LARGE SCALE GENOMIC DNA]</scope>
    <source>
        <strain evidence="3 4">Sa2BVA9</strain>
    </source>
</reference>
<dbReference type="Gene3D" id="1.10.10.10">
    <property type="entry name" value="Winged helix-like DNA-binding domain superfamily/Winged helix DNA-binding domain"/>
    <property type="match status" value="1"/>
</dbReference>
<sequence>MNTHHQLSDEQQSHATGTGEMTAYAELIQHRASELYKVSYALTREHVGAEQLLRHTIAAVWYECRKNKDQEIDVPLLLVQTLLIQDKQRQGRSRQNLSSMEVTSMGATSIGSRVADENPSESLPVKQMISQQSKQIEQAINRMPTSVRQVFLLTYLAEKDSSEIATYIGKREKIVTQRLQQAMTILAKEIGENSEDMLRSLLRKHFEGEREILLLNLAERKWESAVLQGLQDAREGEKPPTRTTNIVGWSISGVIAVLAVMLFVFNPWAPEKIHEALNREGTLVVPDLSYMMETGEENNLIKEKIDDGDYVELGQVMETDNGVRLILDAAMNYGREKLFWYTLEKGELQHIPFISRGEIMDASETDLIGNLQGTRNLTSESDSSLKGMMLLTKNDSSLLKSTEGALIKFVIETQEDQRNRTYSLSTPYPKLPEEEAKHVILRDSFTVEGQSFELTELIMTTEYTQVRLKPDPENRYSIDSIDSIVLETGTDDNRRGYGTFELGVDYLLFPSIYYEEFDHLQLSMEETLANVDPVLVIDTDKGKIVSSPKDSADITTELSIDQSTIEDGYFTVNFPNWKETDFHVSNQYEDAAGSSYFVQDNEYSVEDRTTSLKLNDFSHVQPLTFHLTSYSDTTENNSMRISIPLIGSTDNVKE</sequence>
<protein>
    <submittedName>
        <fullName evidence="3">Sigma-70 family RNA polymerase sigma factor</fullName>
    </submittedName>
</protein>
<dbReference type="InterPro" id="IPR013249">
    <property type="entry name" value="RNA_pol_sigma70_r4_t2"/>
</dbReference>